<accession>A0ABU1ZUZ2</accession>
<feature type="compositionally biased region" description="Basic and acidic residues" evidence="1">
    <location>
        <begin position="364"/>
        <end position="403"/>
    </location>
</feature>
<feature type="region of interest" description="Disordered" evidence="1">
    <location>
        <begin position="364"/>
        <end position="410"/>
    </location>
</feature>
<proteinExistence type="predicted"/>
<keyword evidence="2" id="KW-0966">Cell projection</keyword>
<keyword evidence="3" id="KW-1185">Reference proteome</keyword>
<evidence type="ECO:0000313" key="3">
    <source>
        <dbReference type="Proteomes" id="UP001180840"/>
    </source>
</evidence>
<comment type="caution">
    <text evidence="2">The sequence shown here is derived from an EMBL/GenBank/DDBJ whole genome shotgun (WGS) entry which is preliminary data.</text>
</comment>
<feature type="region of interest" description="Disordered" evidence="1">
    <location>
        <begin position="577"/>
        <end position="634"/>
    </location>
</feature>
<evidence type="ECO:0000256" key="1">
    <source>
        <dbReference type="SAM" id="MobiDB-lite"/>
    </source>
</evidence>
<dbReference type="Gene3D" id="3.30.930.30">
    <property type="match status" value="1"/>
</dbReference>
<sequence>MTDKGRAAFNARHLRHGTGHAKGTSGTTGDRQRLLEEMMRELEEKWAKHHATKNPNIVLDETHLNESFMFDPDTGGWRTPESVDEVVAYGDDRAAQVGRKIGATSFETTTLVVHLPRTLCTEVPGYYPVHDEDGQIKLDKDGNELRRSRWVARDRAEATRYLIAATEWLADNVLPGGREAVHGFNVQHDESTPHVQIMADTFAEHPEKPGVLRVEASQAWGSHRDVRYPEDHPQAGQQMGGPQKMRMYQQGLREYMRSLGYEVELEVSERAHESLDKDRYAAEDNARRALEADQQALAADREKYTADATVLGMAQRNFDSDVALFKADIEKLRVAREEVDVDMTNVLAFSDKLDEVKEELDDRQNAVTAREETVETRERAVEAKEASLPELKRKAREEGHAAGKSEGLQAAQEAVQEAAAKIKAQAATDAQRVAQQAAEAAQRVRHDAEAAAAEKRAQADQAVADAAAYRARAQDALAEAEQKLTAAAEEAAIMRQEAERDKATAHTDGFTQGFRQGQGKFNESVADLLTRDGGEKRITVELIRALSGGSQDRIDQARTQVMSKLRRQAEATLTIGTPVRPTQQRIEAKTRQTADAPVTDPEQVRRLMTTSPATGRGPSHGLSKGKGTGPQFGG</sequence>
<keyword evidence="2" id="KW-0282">Flagellum</keyword>
<feature type="region of interest" description="Disordered" evidence="1">
    <location>
        <begin position="1"/>
        <end position="30"/>
    </location>
</feature>
<dbReference type="EMBL" id="JAVDXZ010000001">
    <property type="protein sequence ID" value="MDR7328742.1"/>
    <property type="molecule type" value="Genomic_DNA"/>
</dbReference>
<organism evidence="2 3">
    <name type="scientific">Corynebacterium guangdongense</name>
    <dbReference type="NCBI Taxonomy" id="1783348"/>
    <lineage>
        <taxon>Bacteria</taxon>
        <taxon>Bacillati</taxon>
        <taxon>Actinomycetota</taxon>
        <taxon>Actinomycetes</taxon>
        <taxon>Mycobacteriales</taxon>
        <taxon>Corynebacteriaceae</taxon>
        <taxon>Corynebacterium</taxon>
    </lineage>
</organism>
<reference evidence="2" key="1">
    <citation type="submission" date="2023-07" db="EMBL/GenBank/DDBJ databases">
        <title>Sequencing the genomes of 1000 actinobacteria strains.</title>
        <authorList>
            <person name="Klenk H.-P."/>
        </authorList>
    </citation>
    <scope>NUCLEOTIDE SEQUENCE</scope>
    <source>
        <strain evidence="2">DSM 107476</strain>
    </source>
</reference>
<gene>
    <name evidence="2" type="ORF">J2S39_000418</name>
</gene>
<protein>
    <submittedName>
        <fullName evidence="2">Flagellar biosynthesis/type III secretory pathway protein FliH</fullName>
    </submittedName>
</protein>
<dbReference type="Proteomes" id="UP001180840">
    <property type="component" value="Unassembled WGS sequence"/>
</dbReference>
<name>A0ABU1ZUZ2_9CORY</name>
<dbReference type="RefSeq" id="WP_290197739.1">
    <property type="nucleotide sequence ID" value="NZ_CP047654.1"/>
</dbReference>
<feature type="compositionally biased region" description="Gly residues" evidence="1">
    <location>
        <begin position="624"/>
        <end position="634"/>
    </location>
</feature>
<keyword evidence="2" id="KW-0969">Cilium</keyword>
<evidence type="ECO:0000313" key="2">
    <source>
        <dbReference type="EMBL" id="MDR7328742.1"/>
    </source>
</evidence>